<comment type="caution">
    <text evidence="11">The sequence shown here is derived from an EMBL/GenBank/DDBJ whole genome shotgun (WGS) entry which is preliminary data.</text>
</comment>
<feature type="transmembrane region" description="Helical" evidence="8">
    <location>
        <begin position="113"/>
        <end position="136"/>
    </location>
</feature>
<dbReference type="SUPFAM" id="SSF53649">
    <property type="entry name" value="Alkaline phosphatase-like"/>
    <property type="match status" value="1"/>
</dbReference>
<dbReference type="InterPro" id="IPR017850">
    <property type="entry name" value="Alkaline_phosphatase_core_sf"/>
</dbReference>
<feature type="domain" description="Sulfatase N-terminal" evidence="9">
    <location>
        <begin position="234"/>
        <end position="523"/>
    </location>
</feature>
<evidence type="ECO:0000256" key="3">
    <source>
        <dbReference type="ARBA" id="ARBA00022519"/>
    </source>
</evidence>
<feature type="transmembrane region" description="Helical" evidence="8">
    <location>
        <begin position="42"/>
        <end position="64"/>
    </location>
</feature>
<dbReference type="STRING" id="754436.JCM19237_1803"/>
<keyword evidence="2" id="KW-1003">Cell membrane</keyword>
<sequence length="540" mass="60240">MQRRLRSMGFTLLIALYFTVFQNMALWHHLSVLYAAQKVQGWGFLLTVPVFIFVLMNVVFTLLIWPRVYKVIIPVLILAATGVTYAMYQYGVVFDHGMMVNVVETDTHEATSYLSPALFGWFIGLAVIPLILLWRVKVDFGASTRQLLLKKGMSILLSLVVVGAIAGLYYKDYASLLRNHSEIKAMINPTNFLSAGYRVLKERVYEAHLPFEVIGTDAVDRNAALAEKGKPNVLVLVVGETARAQDYALDGYDRNTNPYLSKESILSYQNVSSCGTATAVSVPCMFSRMTHDNYDALTARHQEGLLDVLKHAGVSVTWIDNNSGSKGVANRVNVIITQGSNDPTLCPDGMCYDGILLKPLKQQLAHIEGDTVIVLHLMGSHGPTYAKRYPKAFARFKPVCETSDLQQCSQEALINTYDNSLVYTDYILDQIIGLLKEESSKVNGAMLYMSDHGESLGEQGIYLHGMPYSIAPSQQTHIPMITWFSPTFTQHQRLDGQCMSQVAQHDKLSHDNVFHTVLGMMDISTNTYDPHLDMLAACRQ</sequence>
<evidence type="ECO:0000313" key="11">
    <source>
        <dbReference type="EMBL" id="GAL06158.1"/>
    </source>
</evidence>
<dbReference type="InterPro" id="IPR058130">
    <property type="entry name" value="PEA_transf_C"/>
</dbReference>
<dbReference type="GO" id="GO:0005886">
    <property type="term" value="C:plasma membrane"/>
    <property type="evidence" value="ECO:0007669"/>
    <property type="project" value="UniProtKB-SubCell"/>
</dbReference>
<dbReference type="PANTHER" id="PTHR30443">
    <property type="entry name" value="INNER MEMBRANE PROTEIN"/>
    <property type="match status" value="1"/>
</dbReference>
<evidence type="ECO:0000313" key="12">
    <source>
        <dbReference type="Proteomes" id="UP000029227"/>
    </source>
</evidence>
<dbReference type="AlphaFoldDB" id="A0A090QV72"/>
<evidence type="ECO:0000256" key="4">
    <source>
        <dbReference type="ARBA" id="ARBA00022679"/>
    </source>
</evidence>
<feature type="domain" description="Phosphoethanolamine transferase N-terminal" evidence="10">
    <location>
        <begin position="52"/>
        <end position="203"/>
    </location>
</feature>
<evidence type="ECO:0000256" key="2">
    <source>
        <dbReference type="ARBA" id="ARBA00022475"/>
    </source>
</evidence>
<feature type="transmembrane region" description="Helical" evidence="8">
    <location>
        <begin position="71"/>
        <end position="93"/>
    </location>
</feature>
<dbReference type="GO" id="GO:0016776">
    <property type="term" value="F:phosphotransferase activity, phosphate group as acceptor"/>
    <property type="evidence" value="ECO:0007669"/>
    <property type="project" value="TreeGrafter"/>
</dbReference>
<keyword evidence="6 8" id="KW-1133">Transmembrane helix</keyword>
<dbReference type="NCBIfam" id="NF028537">
    <property type="entry name" value="P_eth_NH2_trans"/>
    <property type="match status" value="1"/>
</dbReference>
<comment type="subcellular location">
    <subcellularLocation>
        <location evidence="1">Cell inner membrane</location>
        <topology evidence="1">Multi-pass membrane protein</topology>
    </subcellularLocation>
</comment>
<feature type="transmembrane region" description="Helical" evidence="8">
    <location>
        <begin position="12"/>
        <end position="30"/>
    </location>
</feature>
<dbReference type="PANTHER" id="PTHR30443:SF0">
    <property type="entry name" value="PHOSPHOETHANOLAMINE TRANSFERASE EPTA"/>
    <property type="match status" value="1"/>
</dbReference>
<evidence type="ECO:0000256" key="5">
    <source>
        <dbReference type="ARBA" id="ARBA00022692"/>
    </source>
</evidence>
<dbReference type="GO" id="GO:0009244">
    <property type="term" value="P:lipopolysaccharide core region biosynthetic process"/>
    <property type="evidence" value="ECO:0007669"/>
    <property type="project" value="TreeGrafter"/>
</dbReference>
<dbReference type="InterPro" id="IPR000917">
    <property type="entry name" value="Sulfatase_N"/>
</dbReference>
<dbReference type="InterPro" id="IPR040423">
    <property type="entry name" value="PEA_transferase"/>
</dbReference>
<dbReference type="CDD" id="cd16017">
    <property type="entry name" value="LptA"/>
    <property type="match status" value="1"/>
</dbReference>
<reference evidence="11 12" key="1">
    <citation type="journal article" date="2014" name="Genome Announc.">
        <title>Draft Genome Sequences of Two Vibrionaceae Species, Vibrio ponticus C121 and Photobacterium aphoticum C119, Isolated as Coral Reef Microbiota.</title>
        <authorList>
            <person name="Al-saari N."/>
            <person name="Meirelles P.M."/>
            <person name="Mino S."/>
            <person name="Suda W."/>
            <person name="Oshima K."/>
            <person name="Hattori M."/>
            <person name="Ohkuma M."/>
            <person name="Thompson F.L."/>
            <person name="Gomez-Gil B."/>
            <person name="Sawabe T."/>
            <person name="Sawabe T."/>
        </authorList>
    </citation>
    <scope>NUCLEOTIDE SEQUENCE [LARGE SCALE GENOMIC DNA]</scope>
    <source>
        <strain evidence="11 12">JCM 19237</strain>
    </source>
</reference>
<proteinExistence type="predicted"/>
<keyword evidence="3" id="KW-0997">Cell inner membrane</keyword>
<dbReference type="Proteomes" id="UP000029227">
    <property type="component" value="Unassembled WGS sequence"/>
</dbReference>
<organism evidence="11 12">
    <name type="scientific">Photobacterium aphoticum</name>
    <dbReference type="NCBI Taxonomy" id="754436"/>
    <lineage>
        <taxon>Bacteria</taxon>
        <taxon>Pseudomonadati</taxon>
        <taxon>Pseudomonadota</taxon>
        <taxon>Gammaproteobacteria</taxon>
        <taxon>Vibrionales</taxon>
        <taxon>Vibrionaceae</taxon>
        <taxon>Photobacterium</taxon>
    </lineage>
</organism>
<name>A0A090QV72_9GAMM</name>
<feature type="transmembrane region" description="Helical" evidence="8">
    <location>
        <begin position="148"/>
        <end position="170"/>
    </location>
</feature>
<dbReference type="EMBL" id="BBMN01000010">
    <property type="protein sequence ID" value="GAL06158.1"/>
    <property type="molecule type" value="Genomic_DNA"/>
</dbReference>
<evidence type="ECO:0000256" key="7">
    <source>
        <dbReference type="ARBA" id="ARBA00023136"/>
    </source>
</evidence>
<keyword evidence="7 8" id="KW-0472">Membrane</keyword>
<keyword evidence="4 11" id="KW-0808">Transferase</keyword>
<evidence type="ECO:0000256" key="1">
    <source>
        <dbReference type="ARBA" id="ARBA00004429"/>
    </source>
</evidence>
<evidence type="ECO:0000259" key="10">
    <source>
        <dbReference type="Pfam" id="PF08019"/>
    </source>
</evidence>
<dbReference type="InterPro" id="IPR012549">
    <property type="entry name" value="EptA-like_N"/>
</dbReference>
<dbReference type="eggNOG" id="COG2194">
    <property type="taxonomic scope" value="Bacteria"/>
</dbReference>
<gene>
    <name evidence="11" type="ORF">JCM19237_1803</name>
</gene>
<keyword evidence="5 8" id="KW-0812">Transmembrane</keyword>
<dbReference type="Pfam" id="PF08019">
    <property type="entry name" value="EptA_B_N"/>
    <property type="match status" value="1"/>
</dbReference>
<dbReference type="Gene3D" id="3.40.720.10">
    <property type="entry name" value="Alkaline Phosphatase, subunit A"/>
    <property type="match status" value="1"/>
</dbReference>
<accession>A0A090QV72</accession>
<evidence type="ECO:0000259" key="9">
    <source>
        <dbReference type="Pfam" id="PF00884"/>
    </source>
</evidence>
<dbReference type="Pfam" id="PF00884">
    <property type="entry name" value="Sulfatase"/>
    <property type="match status" value="1"/>
</dbReference>
<evidence type="ECO:0000256" key="6">
    <source>
        <dbReference type="ARBA" id="ARBA00022989"/>
    </source>
</evidence>
<evidence type="ECO:0000256" key="8">
    <source>
        <dbReference type="SAM" id="Phobius"/>
    </source>
</evidence>
<protein>
    <submittedName>
        <fullName evidence="11">Phosphoethanolamine transferase EptA</fullName>
    </submittedName>
</protein>